<protein>
    <recommendedName>
        <fullName evidence="1">Probable RNA-binding protein 18</fullName>
    </recommendedName>
    <alternativeName>
        <fullName evidence="3">RNA-binding motif protein 18</fullName>
    </alternativeName>
</protein>
<dbReference type="PROSITE" id="PS50102">
    <property type="entry name" value="RRM"/>
    <property type="match status" value="1"/>
</dbReference>
<dbReference type="KEGG" id="isc:8040447"/>
<feature type="compositionally biased region" description="Basic residues" evidence="5">
    <location>
        <begin position="180"/>
        <end position="189"/>
    </location>
</feature>
<evidence type="ECO:0000256" key="4">
    <source>
        <dbReference type="PROSITE-ProRule" id="PRU00176"/>
    </source>
</evidence>
<evidence type="ECO:0000313" key="7">
    <source>
        <dbReference type="EMBL" id="MOY41674.1"/>
    </source>
</evidence>
<dbReference type="Pfam" id="PF00076">
    <property type="entry name" value="RRM_1"/>
    <property type="match status" value="1"/>
</dbReference>
<dbReference type="RefSeq" id="XP_029832396.2">
    <property type="nucleotide sequence ID" value="XM_029976536.4"/>
</dbReference>
<dbReference type="VEuPathDB" id="VectorBase:ISCI013339"/>
<name>A0A4D5RY05_IXOSC</name>
<dbReference type="GeneID" id="8040447"/>
<dbReference type="OMA" id="APYRFQL"/>
<evidence type="ECO:0000259" key="6">
    <source>
        <dbReference type="PROSITE" id="PS50102"/>
    </source>
</evidence>
<keyword evidence="2 4" id="KW-0694">RNA-binding</keyword>
<dbReference type="InterPro" id="IPR000504">
    <property type="entry name" value="RRM_dom"/>
</dbReference>
<dbReference type="InterPro" id="IPR035979">
    <property type="entry name" value="RBD_domain_sf"/>
</dbReference>
<dbReference type="GO" id="GO:0003723">
    <property type="term" value="F:RNA binding"/>
    <property type="evidence" value="ECO:0007669"/>
    <property type="project" value="UniProtKB-UniRule"/>
</dbReference>
<dbReference type="OrthoDB" id="6730379at2759"/>
<evidence type="ECO:0000256" key="3">
    <source>
        <dbReference type="ARBA" id="ARBA00030780"/>
    </source>
</evidence>
<dbReference type="Gene3D" id="3.30.70.330">
    <property type="match status" value="1"/>
</dbReference>
<feature type="domain" description="RRM" evidence="6">
    <location>
        <begin position="19"/>
        <end position="100"/>
    </location>
</feature>
<feature type="non-terminal residue" evidence="7">
    <location>
        <position position="189"/>
    </location>
</feature>
<feature type="region of interest" description="Disordered" evidence="5">
    <location>
        <begin position="164"/>
        <end position="189"/>
    </location>
</feature>
<sequence>MDARIPLPVEPLPHETDDKRIWIGNLDNRLTEFHLVKVLKRYGNVKKFDFLFHKAGPLKGHPRGYCFVTYETKPQAEHALQCLHGKLMLSKTLVAKWANNVPTEDLTARRPAPLLGVKKEQKPVVNVNSQISAIEAKLKAMERDRDRDLDHCLLATVPSLPSQVMMPKPSTAECRSQAKPYRRHHRTSR</sequence>
<evidence type="ECO:0000256" key="1">
    <source>
        <dbReference type="ARBA" id="ARBA00021141"/>
    </source>
</evidence>
<evidence type="ECO:0000256" key="2">
    <source>
        <dbReference type="ARBA" id="ARBA00022884"/>
    </source>
</evidence>
<dbReference type="PANTHER" id="PTHR21245">
    <property type="entry name" value="HETEROGENEOUS NUCLEAR RIBONUCLEOPROTEIN"/>
    <property type="match status" value="1"/>
</dbReference>
<evidence type="ECO:0000256" key="5">
    <source>
        <dbReference type="SAM" id="MobiDB-lite"/>
    </source>
</evidence>
<dbReference type="SMART" id="SM00360">
    <property type="entry name" value="RRM"/>
    <property type="match status" value="1"/>
</dbReference>
<dbReference type="VEuPathDB" id="VectorBase:ISCW013339"/>
<dbReference type="EMBL" id="GHJT01007703">
    <property type="protein sequence ID" value="MOY41674.1"/>
    <property type="molecule type" value="Transcribed_RNA"/>
</dbReference>
<dbReference type="InterPro" id="IPR039157">
    <property type="entry name" value="RBM18_RRM"/>
</dbReference>
<dbReference type="CDD" id="cd12355">
    <property type="entry name" value="RRM_RBM18"/>
    <property type="match status" value="1"/>
</dbReference>
<proteinExistence type="predicted"/>
<dbReference type="InterPro" id="IPR012677">
    <property type="entry name" value="Nucleotide-bd_a/b_plait_sf"/>
</dbReference>
<dbReference type="SUPFAM" id="SSF54928">
    <property type="entry name" value="RNA-binding domain, RBD"/>
    <property type="match status" value="1"/>
</dbReference>
<dbReference type="AlphaFoldDB" id="A0A4D5RY05"/>
<dbReference type="VEuPathDB" id="VectorBase:ISCP_003311"/>
<organism evidence="7">
    <name type="scientific">Ixodes scapularis</name>
    <name type="common">Black-legged tick</name>
    <name type="synonym">Deer tick</name>
    <dbReference type="NCBI Taxonomy" id="6945"/>
    <lineage>
        <taxon>Eukaryota</taxon>
        <taxon>Metazoa</taxon>
        <taxon>Ecdysozoa</taxon>
        <taxon>Arthropoda</taxon>
        <taxon>Chelicerata</taxon>
        <taxon>Arachnida</taxon>
        <taxon>Acari</taxon>
        <taxon>Parasitiformes</taxon>
        <taxon>Ixodida</taxon>
        <taxon>Ixodoidea</taxon>
        <taxon>Ixodidae</taxon>
        <taxon>Ixodinae</taxon>
        <taxon>Ixodes</taxon>
    </lineage>
</organism>
<accession>A0A4D5RY05</accession>
<reference evidence="7" key="1">
    <citation type="submission" date="2019-04" db="EMBL/GenBank/DDBJ databases">
        <title>An insight into the mialome of Ixodes scapularis.</title>
        <authorList>
            <person name="Ribeiro J.M."/>
            <person name="Mather T.N."/>
            <person name="Karim S."/>
        </authorList>
    </citation>
    <scope>NUCLEOTIDE SEQUENCE</scope>
</reference>